<dbReference type="Proteomes" id="UP000245124">
    <property type="component" value="Unassembled WGS sequence"/>
</dbReference>
<comment type="caution">
    <text evidence="1">The sequence shown here is derived from an EMBL/GenBank/DDBJ whole genome shotgun (WGS) entry which is preliminary data.</text>
</comment>
<evidence type="ECO:0000313" key="1">
    <source>
        <dbReference type="EMBL" id="GBG20323.1"/>
    </source>
</evidence>
<dbReference type="RefSeq" id="WP_181374087.1">
    <property type="nucleotide sequence ID" value="NZ_BDUD01000001.1"/>
</dbReference>
<accession>A0A2R5FVR7</accession>
<gene>
    <name evidence="1" type="ORF">NIES4072_40000</name>
</gene>
<dbReference type="EMBL" id="BDUD01000001">
    <property type="protein sequence ID" value="GBG20323.1"/>
    <property type="molecule type" value="Genomic_DNA"/>
</dbReference>
<reference evidence="1 2" key="1">
    <citation type="submission" date="2017-06" db="EMBL/GenBank/DDBJ databases">
        <title>Genome sequencing of cyanobaciteial culture collection at National Institute for Environmental Studies (NIES).</title>
        <authorList>
            <person name="Hirose Y."/>
            <person name="Shimura Y."/>
            <person name="Fujisawa T."/>
            <person name="Nakamura Y."/>
            <person name="Kawachi M."/>
        </authorList>
    </citation>
    <scope>NUCLEOTIDE SEQUENCE [LARGE SCALE GENOMIC DNA]</scope>
    <source>
        <strain evidence="1 2">NIES-4072</strain>
    </source>
</reference>
<evidence type="ECO:0000313" key="2">
    <source>
        <dbReference type="Proteomes" id="UP000245124"/>
    </source>
</evidence>
<name>A0A2R5FVR7_NOSCO</name>
<dbReference type="AlphaFoldDB" id="A0A2R5FVR7"/>
<keyword evidence="2" id="KW-1185">Reference proteome</keyword>
<sequence length="104" mass="12135">MDKLWHCIRQFGKTGEAYFNEAVFLGEMCLFPNFCYEPSTYEVVCKFVDSFNKQYKSWDSSVGDLFVFAKPSGDRSFDKGYIRFSPTSFTRWITFASPKIMALQ</sequence>
<organism evidence="1 2">
    <name type="scientific">Nostoc commune NIES-4072</name>
    <dbReference type="NCBI Taxonomy" id="2005467"/>
    <lineage>
        <taxon>Bacteria</taxon>
        <taxon>Bacillati</taxon>
        <taxon>Cyanobacteriota</taxon>
        <taxon>Cyanophyceae</taxon>
        <taxon>Nostocales</taxon>
        <taxon>Nostocaceae</taxon>
        <taxon>Nostoc</taxon>
    </lineage>
</organism>
<protein>
    <submittedName>
        <fullName evidence="1">Uncharacterized protein</fullName>
    </submittedName>
</protein>
<proteinExistence type="predicted"/>